<gene>
    <name evidence="4" type="ORF">CSW47_08520</name>
</gene>
<evidence type="ECO:0000259" key="3">
    <source>
        <dbReference type="PROSITE" id="PS51272"/>
    </source>
</evidence>
<accession>A0A430R889</accession>
<comment type="caution">
    <text evidence="4">The sequence shown here is derived from an EMBL/GenBank/DDBJ whole genome shotgun (WGS) entry which is preliminary data.</text>
</comment>
<name>A0A430R889_THESC</name>
<feature type="region of interest" description="Disordered" evidence="1">
    <location>
        <begin position="195"/>
        <end position="230"/>
    </location>
</feature>
<dbReference type="AlphaFoldDB" id="A0A430R889"/>
<dbReference type="PANTHER" id="PTHR43308:SF1">
    <property type="entry name" value="OUTER MEMBRANE PROTEIN ALPHA"/>
    <property type="match status" value="1"/>
</dbReference>
<feature type="domain" description="SLH" evidence="3">
    <location>
        <begin position="14"/>
        <end position="74"/>
    </location>
</feature>
<protein>
    <submittedName>
        <fullName evidence="4">S-layer protein</fullName>
    </submittedName>
</protein>
<evidence type="ECO:0000313" key="4">
    <source>
        <dbReference type="EMBL" id="RTH03513.1"/>
    </source>
</evidence>
<keyword evidence="2" id="KW-0732">Signal</keyword>
<feature type="signal peptide" evidence="2">
    <location>
        <begin position="1"/>
        <end position="17"/>
    </location>
</feature>
<evidence type="ECO:0000313" key="5">
    <source>
        <dbReference type="Proteomes" id="UP000286734"/>
    </source>
</evidence>
<dbReference type="Pfam" id="PF00395">
    <property type="entry name" value="SLH"/>
    <property type="match status" value="3"/>
</dbReference>
<dbReference type="InterPro" id="IPR051465">
    <property type="entry name" value="Cell_Envelope_Struct_Comp"/>
</dbReference>
<sequence length="473" mass="49946">MKRVGATVLFLMGVAWAAFSDIPPGPLAEQVERVVAAGWLQGYPDGTFRGQEPLNRYQLATALGRVLRDLGAEARAVTFPDVPKGHWALEPLALAVSWGLITGYPDGTFRGTEPLTRGALAVVLAKLLDRFSLAKEAPLPWDVPADHWAASAVRKVLGTGLMDPNPDGSFGVEAKVNRYQLVRALAGLQGVMGSRLTKPASPSSQSVAQPVPSSPHSTAGPMPAGEGGVSGMKPVLVEAMEVPGRWVGTSLGRTVVLGEEKVYRIAPGGLEEIGAASAALAALPPWVLKAGALEDGRQRYVPVGAPGGKGVLPPVFKNMKEGHLALDPSGNYLLLANARPLCDCPSRVVRLVLLLTNPVGLYAEYVYLLDEVGAKVAGIAWPEAKNLLVLETSGQKARLYRVNLNAGEDIAFSAWDEGSLEERSPVPVRPVGKVLVAEVPLAEAWGLGAEAPDRLLTVAAGKLVRVQLPTTLW</sequence>
<dbReference type="PANTHER" id="PTHR43308">
    <property type="entry name" value="OUTER MEMBRANE PROTEIN ALPHA-RELATED"/>
    <property type="match status" value="1"/>
</dbReference>
<reference evidence="4 5" key="1">
    <citation type="journal article" date="2019" name="Extremophiles">
        <title>Biogeography of thermophiles and predominance of Thermus scotoductus in domestic water heaters.</title>
        <authorList>
            <person name="Wilpiszeski R.L."/>
            <person name="Zhang Z."/>
            <person name="House C.H."/>
        </authorList>
    </citation>
    <scope>NUCLEOTIDE SEQUENCE [LARGE SCALE GENOMIC DNA]</scope>
    <source>
        <strain evidence="4 5">34_S34</strain>
    </source>
</reference>
<dbReference type="Proteomes" id="UP000286734">
    <property type="component" value="Unassembled WGS sequence"/>
</dbReference>
<dbReference type="RefSeq" id="WP_126200522.1">
    <property type="nucleotide sequence ID" value="NZ_PELP01000229.1"/>
</dbReference>
<feature type="compositionally biased region" description="Low complexity" evidence="1">
    <location>
        <begin position="199"/>
        <end position="215"/>
    </location>
</feature>
<organism evidence="4 5">
    <name type="scientific">Thermus scotoductus</name>
    <dbReference type="NCBI Taxonomy" id="37636"/>
    <lineage>
        <taxon>Bacteria</taxon>
        <taxon>Thermotogati</taxon>
        <taxon>Deinococcota</taxon>
        <taxon>Deinococci</taxon>
        <taxon>Thermales</taxon>
        <taxon>Thermaceae</taxon>
        <taxon>Thermus</taxon>
    </lineage>
</organism>
<proteinExistence type="predicted"/>
<dbReference type="PROSITE" id="PS51272">
    <property type="entry name" value="SLH"/>
    <property type="match status" value="3"/>
</dbReference>
<feature type="domain" description="SLH" evidence="3">
    <location>
        <begin position="75"/>
        <end position="138"/>
    </location>
</feature>
<evidence type="ECO:0000256" key="2">
    <source>
        <dbReference type="SAM" id="SignalP"/>
    </source>
</evidence>
<dbReference type="InterPro" id="IPR001119">
    <property type="entry name" value="SLH_dom"/>
</dbReference>
<dbReference type="EMBL" id="PELP01000229">
    <property type="protein sequence ID" value="RTH03513.1"/>
    <property type="molecule type" value="Genomic_DNA"/>
</dbReference>
<feature type="domain" description="SLH" evidence="3">
    <location>
        <begin position="139"/>
        <end position="199"/>
    </location>
</feature>
<evidence type="ECO:0000256" key="1">
    <source>
        <dbReference type="SAM" id="MobiDB-lite"/>
    </source>
</evidence>
<feature type="chain" id="PRO_5019356126" evidence="2">
    <location>
        <begin position="18"/>
        <end position="473"/>
    </location>
</feature>